<feature type="region of interest" description="Disordered" evidence="1">
    <location>
        <begin position="27"/>
        <end position="49"/>
    </location>
</feature>
<dbReference type="Proteomes" id="UP001216579">
    <property type="component" value="Unassembled WGS sequence"/>
</dbReference>
<keyword evidence="3" id="KW-1185">Reference proteome</keyword>
<organism evidence="2 3">
    <name type="scientific">Streptomyces silvisoli</name>
    <dbReference type="NCBI Taxonomy" id="3034235"/>
    <lineage>
        <taxon>Bacteria</taxon>
        <taxon>Bacillati</taxon>
        <taxon>Actinomycetota</taxon>
        <taxon>Actinomycetes</taxon>
        <taxon>Kitasatosporales</taxon>
        <taxon>Streptomycetaceae</taxon>
        <taxon>Streptomyces</taxon>
    </lineage>
</organism>
<protein>
    <submittedName>
        <fullName evidence="2">Uncharacterized protein</fullName>
    </submittedName>
</protein>
<evidence type="ECO:0000256" key="1">
    <source>
        <dbReference type="SAM" id="MobiDB-lite"/>
    </source>
</evidence>
<reference evidence="2 3" key="1">
    <citation type="submission" date="2023-03" db="EMBL/GenBank/DDBJ databases">
        <title>Draft genome sequence of Streptomyces sp. RB6PN23 isolated from peat swamp forest in Thailand.</title>
        <authorList>
            <person name="Klaysubun C."/>
            <person name="Duangmal K."/>
        </authorList>
    </citation>
    <scope>NUCLEOTIDE SEQUENCE [LARGE SCALE GENOMIC DNA]</scope>
    <source>
        <strain evidence="2 3">RB6PN23</strain>
    </source>
</reference>
<evidence type="ECO:0000313" key="3">
    <source>
        <dbReference type="Proteomes" id="UP001216579"/>
    </source>
</evidence>
<proteinExistence type="predicted"/>
<dbReference type="EMBL" id="JARJBC010000015">
    <property type="protein sequence ID" value="MDF3292046.1"/>
    <property type="molecule type" value="Genomic_DNA"/>
</dbReference>
<sequence>MWDWAQIAGSGVALVWGWRVQRKGHREKLLDPPTPTQVAERKRDETRRTPGLIAAGRGAALLAAPVLPALAAWAMGWVCAAVTVREYPSEVAARRAAQEHRPAR</sequence>
<name>A0ABT5ZQQ5_9ACTN</name>
<gene>
    <name evidence="2" type="ORF">P3G67_23010</name>
</gene>
<dbReference type="RefSeq" id="WP_276095162.1">
    <property type="nucleotide sequence ID" value="NZ_JARJBC010000015.1"/>
</dbReference>
<evidence type="ECO:0000313" key="2">
    <source>
        <dbReference type="EMBL" id="MDF3292046.1"/>
    </source>
</evidence>
<feature type="compositionally biased region" description="Basic and acidic residues" evidence="1">
    <location>
        <begin position="39"/>
        <end position="48"/>
    </location>
</feature>
<comment type="caution">
    <text evidence="2">The sequence shown here is derived from an EMBL/GenBank/DDBJ whole genome shotgun (WGS) entry which is preliminary data.</text>
</comment>
<accession>A0ABT5ZQQ5</accession>